<accession>A0A846TEV0</accession>
<dbReference type="Proteomes" id="UP000587942">
    <property type="component" value="Unassembled WGS sequence"/>
</dbReference>
<proteinExistence type="predicted"/>
<name>A0A846TEV0_9BACI</name>
<gene>
    <name evidence="1" type="ORF">GWK17_19400</name>
</gene>
<organism evidence="1 2">
    <name type="scientific">Mesobacillus selenatarsenatis</name>
    <dbReference type="NCBI Taxonomy" id="388741"/>
    <lineage>
        <taxon>Bacteria</taxon>
        <taxon>Bacillati</taxon>
        <taxon>Bacillota</taxon>
        <taxon>Bacilli</taxon>
        <taxon>Bacillales</taxon>
        <taxon>Bacillaceae</taxon>
        <taxon>Mesobacillus</taxon>
    </lineage>
</organism>
<evidence type="ECO:0000313" key="2">
    <source>
        <dbReference type="Proteomes" id="UP000587942"/>
    </source>
</evidence>
<dbReference type="EMBL" id="JAAVUM010000018">
    <property type="protein sequence ID" value="NKE07618.1"/>
    <property type="molecule type" value="Genomic_DNA"/>
</dbReference>
<sequence>MNIMKADYYLSWDVTQFKNEYGDEIEMEIIQYPNEYLVTVNICDEQPPYRDFTATGTHPRNKKHAAKKAMILLYKQAYPELFNRK</sequence>
<evidence type="ECO:0000313" key="1">
    <source>
        <dbReference type="EMBL" id="NKE07618.1"/>
    </source>
</evidence>
<reference evidence="1 2" key="1">
    <citation type="submission" date="2020-03" db="EMBL/GenBank/DDBJ databases">
        <authorList>
            <person name="Sun Q."/>
        </authorList>
    </citation>
    <scope>NUCLEOTIDE SEQUENCE [LARGE SCALE GENOMIC DNA]</scope>
    <source>
        <strain evidence="1 2">KACC 21451</strain>
    </source>
</reference>
<protein>
    <submittedName>
        <fullName evidence="1">Uncharacterized protein</fullName>
    </submittedName>
</protein>
<comment type="caution">
    <text evidence="1">The sequence shown here is derived from an EMBL/GenBank/DDBJ whole genome shotgun (WGS) entry which is preliminary data.</text>
</comment>
<dbReference type="AlphaFoldDB" id="A0A846TEV0"/>